<dbReference type="SMART" id="SM01027">
    <property type="entry name" value="Beta-Casp"/>
    <property type="match status" value="1"/>
</dbReference>
<reference evidence="4 5" key="1">
    <citation type="submission" date="2020-05" db="EMBL/GenBank/DDBJ databases">
        <title>Draft genome sequence of Desulfovibrio psychrotolerans JS1T.</title>
        <authorList>
            <person name="Ueno A."/>
            <person name="Tamazawa S."/>
            <person name="Tamamura S."/>
            <person name="Murakami T."/>
            <person name="Kiyama T."/>
            <person name="Inomata H."/>
            <person name="Amano Y."/>
            <person name="Miyakawa K."/>
            <person name="Tamaki H."/>
            <person name="Naganuma T."/>
            <person name="Kaneko K."/>
        </authorList>
    </citation>
    <scope>NUCLEOTIDE SEQUENCE [LARGE SCALE GENOMIC DNA]</scope>
    <source>
        <strain evidence="4 5">JS1</strain>
    </source>
</reference>
<dbReference type="Pfam" id="PF07521">
    <property type="entry name" value="RMMBL"/>
    <property type="match status" value="1"/>
</dbReference>
<dbReference type="CDD" id="cd16295">
    <property type="entry name" value="TTHA0252-CPSF-like_MBL-fold"/>
    <property type="match status" value="1"/>
</dbReference>
<dbReference type="Pfam" id="PF10996">
    <property type="entry name" value="Beta-Casp"/>
    <property type="match status" value="1"/>
</dbReference>
<organism evidence="4 5">
    <name type="scientific">Desulfovibrio psychrotolerans</name>
    <dbReference type="NCBI Taxonomy" id="415242"/>
    <lineage>
        <taxon>Bacteria</taxon>
        <taxon>Pseudomonadati</taxon>
        <taxon>Thermodesulfobacteriota</taxon>
        <taxon>Desulfovibrionia</taxon>
        <taxon>Desulfovibrionales</taxon>
        <taxon>Desulfovibrionaceae</taxon>
        <taxon>Desulfovibrio</taxon>
    </lineage>
</organism>
<dbReference type="RefSeq" id="WP_174410949.1">
    <property type="nucleotide sequence ID" value="NZ_BLVP01000036.1"/>
</dbReference>
<comment type="caution">
    <text evidence="4">The sequence shown here is derived from an EMBL/GenBank/DDBJ whole genome shotgun (WGS) entry which is preliminary data.</text>
</comment>
<dbReference type="PROSITE" id="PS51257">
    <property type="entry name" value="PROKAR_LIPOPROTEIN"/>
    <property type="match status" value="1"/>
</dbReference>
<dbReference type="InterPro" id="IPR001279">
    <property type="entry name" value="Metallo-B-lactamas"/>
</dbReference>
<keyword evidence="5" id="KW-1185">Reference proteome</keyword>
<dbReference type="PANTHER" id="PTHR11203">
    <property type="entry name" value="CLEAVAGE AND POLYADENYLATION SPECIFICITY FACTOR FAMILY MEMBER"/>
    <property type="match status" value="1"/>
</dbReference>
<name>A0A7J0BYS0_9BACT</name>
<dbReference type="EMBL" id="BLVP01000036">
    <property type="protein sequence ID" value="GFM38335.1"/>
    <property type="molecule type" value="Genomic_DNA"/>
</dbReference>
<dbReference type="SUPFAM" id="SSF56281">
    <property type="entry name" value="Metallo-hydrolase/oxidoreductase"/>
    <property type="match status" value="1"/>
</dbReference>
<keyword evidence="1 4" id="KW-0378">Hydrolase</keyword>
<dbReference type="GO" id="GO:0016787">
    <property type="term" value="F:hydrolase activity"/>
    <property type="evidence" value="ECO:0007669"/>
    <property type="project" value="UniProtKB-KW"/>
</dbReference>
<dbReference type="InterPro" id="IPR011108">
    <property type="entry name" value="RMMBL"/>
</dbReference>
<evidence type="ECO:0000259" key="3">
    <source>
        <dbReference type="SMART" id="SM01027"/>
    </source>
</evidence>
<evidence type="ECO:0000256" key="1">
    <source>
        <dbReference type="ARBA" id="ARBA00022801"/>
    </source>
</evidence>
<feature type="domain" description="Metallo-beta-lactamase" evidence="2">
    <location>
        <begin position="13"/>
        <end position="239"/>
    </location>
</feature>
<sequence length="535" mass="60679">MKIQFLGAAQTVTGSCYMIEVGNRRFGIDCGMHQGNREIEKRNVDADIYEPERIDFFLVTHAHIDHTGLLPRMARMGFKGTVYCTEPTRDLLEIMLQDSAHIQEMEAEWASKKQSRKGKKPVEPLYTQDDAARVSRFFKTVEYNKSFEPCPGVRVTYRDAGHILGSAFLEVHVTENGDNTRLVFSGDLGRPNQLMVNDPDDPGMADYLFLESTYGDRDHKDSSTSRVELAEAIAYSYGHGEKVIIPAFAVERTQEVLYTLYLLDKEGKLPKDMPVYLDSPLAIRATEIFRKHPKYMDDELRKIMDSGEDPLNLPNLRYTLKTHESTALNTMEGPAIIISASGMCNAGRVKHHLRHNIWKEGASIVFVGYQGQGTPGRKIVDGAQTLRLFGEDVAINARVFTIGGFSGHAGQSQILDWVAPIARPQMEVFLVHGEERSQTPLAELLRERFNLTVHVPDYLEQITLKPGRDVQVALDPQRAQPRVDWSFLIAETESKMAQVRRRLERVEEKDWVEQVEIRDRLVELNSEILSFLSQA</sequence>
<accession>A0A7J0BYS0</accession>
<dbReference type="InterPro" id="IPR022712">
    <property type="entry name" value="Beta_Casp"/>
</dbReference>
<dbReference type="Pfam" id="PF00753">
    <property type="entry name" value="Lactamase_B"/>
    <property type="match status" value="1"/>
</dbReference>
<dbReference type="Gene3D" id="3.40.50.10890">
    <property type="match status" value="1"/>
</dbReference>
<dbReference type="SMART" id="SM00849">
    <property type="entry name" value="Lactamase_B"/>
    <property type="match status" value="1"/>
</dbReference>
<dbReference type="PANTHER" id="PTHR11203:SF37">
    <property type="entry name" value="INTEGRATOR COMPLEX SUBUNIT 11"/>
    <property type="match status" value="1"/>
</dbReference>
<evidence type="ECO:0000259" key="2">
    <source>
        <dbReference type="SMART" id="SM00849"/>
    </source>
</evidence>
<gene>
    <name evidence="4" type="ORF">DSM19430T_30190</name>
</gene>
<dbReference type="Proteomes" id="UP000503820">
    <property type="component" value="Unassembled WGS sequence"/>
</dbReference>
<dbReference type="Gene3D" id="3.60.15.10">
    <property type="entry name" value="Ribonuclease Z/Hydroxyacylglutathione hydrolase-like"/>
    <property type="match status" value="1"/>
</dbReference>
<dbReference type="GO" id="GO:0004521">
    <property type="term" value="F:RNA endonuclease activity"/>
    <property type="evidence" value="ECO:0007669"/>
    <property type="project" value="TreeGrafter"/>
</dbReference>
<feature type="domain" description="Beta-Casp" evidence="3">
    <location>
        <begin position="253"/>
        <end position="379"/>
    </location>
</feature>
<protein>
    <submittedName>
        <fullName evidence="4">MBL fold hydrolase</fullName>
    </submittedName>
</protein>
<dbReference type="InterPro" id="IPR050698">
    <property type="entry name" value="MBL"/>
</dbReference>
<evidence type="ECO:0000313" key="4">
    <source>
        <dbReference type="EMBL" id="GFM38335.1"/>
    </source>
</evidence>
<dbReference type="InterPro" id="IPR036866">
    <property type="entry name" value="RibonucZ/Hydroxyglut_hydro"/>
</dbReference>
<proteinExistence type="predicted"/>
<dbReference type="AlphaFoldDB" id="A0A7J0BYS0"/>
<evidence type="ECO:0000313" key="5">
    <source>
        <dbReference type="Proteomes" id="UP000503820"/>
    </source>
</evidence>